<dbReference type="STRING" id="169760.PSTEL_22185"/>
<reference evidence="2 3" key="1">
    <citation type="submission" date="2014-08" db="EMBL/GenBank/DDBJ databases">
        <title>Comparative genomics of the Paenibacillus odorifer group.</title>
        <authorList>
            <person name="den Bakker H.C."/>
            <person name="Tsai Y.-C."/>
            <person name="Martin N."/>
            <person name="Korlach J."/>
            <person name="Wiedmann M."/>
        </authorList>
    </citation>
    <scope>NUCLEOTIDE SEQUENCE [LARGE SCALE GENOMIC DNA]</scope>
    <source>
        <strain evidence="2 3">DSM 14472</strain>
    </source>
</reference>
<protein>
    <submittedName>
        <fullName evidence="2">Uncharacterized protein</fullName>
    </submittedName>
</protein>
<evidence type="ECO:0000256" key="1">
    <source>
        <dbReference type="SAM" id="Phobius"/>
    </source>
</evidence>
<dbReference type="Proteomes" id="UP000029507">
    <property type="component" value="Chromosome"/>
</dbReference>
<keyword evidence="1" id="KW-0812">Transmembrane</keyword>
<proteinExistence type="predicted"/>
<dbReference type="KEGG" id="pste:PSTEL_22185"/>
<name>A0A089LX18_9BACL</name>
<sequence length="233" mass="27157">MKSRLTMFLFSLVIAVIIFVHLIFYLIARLQAGYYIDHKYQEMNLKIGWPSQTIINNIVDGWYTVPVYTTSNGMKLKFTVSLNMYSGSRDDDFLLSAMSADAERQFAQNVQEIIPNATVYGMNYYFDEEDYFEKYGAQNIQYVHNDSSNGYIHSIIIEWAEKSALSDIEFLTKCENAGQHFVGEFPLKEITFIYKYGENEETRTYIRSLNDKNMNPKDIDIGVLRKNLFVVEH</sequence>
<feature type="transmembrane region" description="Helical" evidence="1">
    <location>
        <begin position="7"/>
        <end position="28"/>
    </location>
</feature>
<dbReference type="EMBL" id="CP009286">
    <property type="protein sequence ID" value="AIQ65417.1"/>
    <property type="molecule type" value="Genomic_DNA"/>
</dbReference>
<gene>
    <name evidence="2" type="ORF">PSTEL_22185</name>
</gene>
<dbReference type="RefSeq" id="WP_038698453.1">
    <property type="nucleotide sequence ID" value="NZ_CP009286.1"/>
</dbReference>
<organism evidence="2 3">
    <name type="scientific">Paenibacillus stellifer</name>
    <dbReference type="NCBI Taxonomy" id="169760"/>
    <lineage>
        <taxon>Bacteria</taxon>
        <taxon>Bacillati</taxon>
        <taxon>Bacillota</taxon>
        <taxon>Bacilli</taxon>
        <taxon>Bacillales</taxon>
        <taxon>Paenibacillaceae</taxon>
        <taxon>Paenibacillus</taxon>
    </lineage>
</organism>
<dbReference type="AlphaFoldDB" id="A0A089LX18"/>
<keyword evidence="1" id="KW-1133">Transmembrane helix</keyword>
<evidence type="ECO:0000313" key="3">
    <source>
        <dbReference type="Proteomes" id="UP000029507"/>
    </source>
</evidence>
<evidence type="ECO:0000313" key="2">
    <source>
        <dbReference type="EMBL" id="AIQ65417.1"/>
    </source>
</evidence>
<dbReference type="HOGENOM" id="CLU_1189013_0_0_9"/>
<keyword evidence="1" id="KW-0472">Membrane</keyword>
<keyword evidence="3" id="KW-1185">Reference proteome</keyword>
<accession>A0A089LX18</accession>